<accession>A0A4R5UQB7</accession>
<evidence type="ECO:0008006" key="4">
    <source>
        <dbReference type="Google" id="ProtNLM"/>
    </source>
</evidence>
<dbReference type="PROSITE" id="PS51257">
    <property type="entry name" value="PROKAR_LIPOPROTEIN"/>
    <property type="match status" value="1"/>
</dbReference>
<comment type="caution">
    <text evidence="2">The sequence shown here is derived from an EMBL/GenBank/DDBJ whole genome shotgun (WGS) entry which is preliminary data.</text>
</comment>
<keyword evidence="1" id="KW-0732">Signal</keyword>
<dbReference type="OrthoDB" id="7707120at2"/>
<evidence type="ECO:0000313" key="2">
    <source>
        <dbReference type="EMBL" id="TDK41086.1"/>
    </source>
</evidence>
<dbReference type="Proteomes" id="UP000295301">
    <property type="component" value="Unassembled WGS sequence"/>
</dbReference>
<evidence type="ECO:0000313" key="3">
    <source>
        <dbReference type="Proteomes" id="UP000295301"/>
    </source>
</evidence>
<dbReference type="RefSeq" id="WP_133361656.1">
    <property type="nucleotide sequence ID" value="NZ_SMUV01000074.1"/>
</dbReference>
<feature type="signal peptide" evidence="1">
    <location>
        <begin position="1"/>
        <end position="19"/>
    </location>
</feature>
<gene>
    <name evidence="2" type="ORF">E1832_20525</name>
</gene>
<feature type="chain" id="PRO_5020332217" description="Lipoprotein" evidence="1">
    <location>
        <begin position="20"/>
        <end position="168"/>
    </location>
</feature>
<evidence type="ECO:0000256" key="1">
    <source>
        <dbReference type="SAM" id="SignalP"/>
    </source>
</evidence>
<protein>
    <recommendedName>
        <fullName evidence="4">Lipoprotein</fullName>
    </recommendedName>
</protein>
<organism evidence="2 3">
    <name type="scientific">Antarcticimicrobium luteum</name>
    <dbReference type="NCBI Taxonomy" id="2547397"/>
    <lineage>
        <taxon>Bacteria</taxon>
        <taxon>Pseudomonadati</taxon>
        <taxon>Pseudomonadota</taxon>
        <taxon>Alphaproteobacteria</taxon>
        <taxon>Rhodobacterales</taxon>
        <taxon>Paracoccaceae</taxon>
        <taxon>Antarcticimicrobium</taxon>
    </lineage>
</organism>
<reference evidence="2 3" key="1">
    <citation type="submission" date="2019-03" db="EMBL/GenBank/DDBJ databases">
        <title>Ruegeria lutea sp. nov., a novel strain, isolated from marine sediment, the Masan Bay, South Korea.</title>
        <authorList>
            <person name="Kim J."/>
            <person name="Kim D.-Y."/>
            <person name="Lee S.-S."/>
        </authorList>
    </citation>
    <scope>NUCLEOTIDE SEQUENCE [LARGE SCALE GENOMIC DNA]</scope>
    <source>
        <strain evidence="2 3">318-1</strain>
    </source>
</reference>
<name>A0A4R5UQB7_9RHOB</name>
<dbReference type="EMBL" id="SMUV01000074">
    <property type="protein sequence ID" value="TDK41086.1"/>
    <property type="molecule type" value="Genomic_DNA"/>
</dbReference>
<proteinExistence type="predicted"/>
<sequence length="168" mass="16970">MKRLLASACLICTALSACTGLNYQRGIGFTGIDGEPKASATRTGGTVTRAAGPIQALAARPPQRLRVGDGDPGALAATAIAHGGQTGTTAVPATLGGAPMMLSTVEVNGVLHAVLRLPEGRRGRFADDAGAAFAGAVPRLTGCLAAGPTYRRDRPMEHAGLAVPLDCR</sequence>
<dbReference type="AlphaFoldDB" id="A0A4R5UQB7"/>
<keyword evidence="3" id="KW-1185">Reference proteome</keyword>